<dbReference type="PANTHER" id="PTHR30535">
    <property type="entry name" value="VITAMIN B12-BINDING PROTEIN"/>
    <property type="match status" value="1"/>
</dbReference>
<dbReference type="AlphaFoldDB" id="A0A0Q3WXZ9"/>
<dbReference type="InterPro" id="IPR002491">
    <property type="entry name" value="ABC_transptr_periplasmic_BD"/>
</dbReference>
<dbReference type="PROSITE" id="PS51257">
    <property type="entry name" value="PROKAR_LIPOPROTEIN"/>
    <property type="match status" value="1"/>
</dbReference>
<protein>
    <submittedName>
        <fullName evidence="5">Iron ABC transporter substrate-binding protein</fullName>
    </submittedName>
</protein>
<gene>
    <name evidence="5" type="ORF">AN964_12640</name>
</gene>
<comment type="similarity">
    <text evidence="1">Belongs to the bacterial solute-binding protein 8 family.</text>
</comment>
<dbReference type="InterPro" id="IPR054828">
    <property type="entry name" value="Vit_B12_bind_prot"/>
</dbReference>
<dbReference type="PATRIC" id="fig|157838.3.peg.2802"/>
<reference evidence="5 6" key="1">
    <citation type="submission" date="2015-09" db="EMBL/GenBank/DDBJ databases">
        <title>Genome sequencing project for genomic taxonomy and phylogenomics of Bacillus-like bacteria.</title>
        <authorList>
            <person name="Liu B."/>
            <person name="Wang J."/>
            <person name="Zhu Y."/>
            <person name="Liu G."/>
            <person name="Chen Q."/>
            <person name="Chen Z."/>
            <person name="Lan J."/>
            <person name="Che J."/>
            <person name="Ge C."/>
            <person name="Shi H."/>
            <person name="Pan Z."/>
            <person name="Liu X."/>
        </authorList>
    </citation>
    <scope>NUCLEOTIDE SEQUENCE [LARGE SCALE GENOMIC DNA]</scope>
    <source>
        <strain evidence="5 6">LMG 18435</strain>
    </source>
</reference>
<dbReference type="GO" id="GO:0071281">
    <property type="term" value="P:cellular response to iron ion"/>
    <property type="evidence" value="ECO:0007669"/>
    <property type="project" value="TreeGrafter"/>
</dbReference>
<dbReference type="RefSeq" id="WP_055740021.1">
    <property type="nucleotide sequence ID" value="NZ_JAAIWL010000025.1"/>
</dbReference>
<evidence type="ECO:0000313" key="6">
    <source>
        <dbReference type="Proteomes" id="UP000051888"/>
    </source>
</evidence>
<dbReference type="CDD" id="cd01143">
    <property type="entry name" value="YvrC"/>
    <property type="match status" value="1"/>
</dbReference>
<evidence type="ECO:0000313" key="5">
    <source>
        <dbReference type="EMBL" id="KQL54255.1"/>
    </source>
</evidence>
<keyword evidence="2 3" id="KW-0732">Signal</keyword>
<evidence type="ECO:0000259" key="4">
    <source>
        <dbReference type="PROSITE" id="PS50983"/>
    </source>
</evidence>
<evidence type="ECO:0000256" key="3">
    <source>
        <dbReference type="SAM" id="SignalP"/>
    </source>
</evidence>
<dbReference type="EMBL" id="LJJC01000004">
    <property type="protein sequence ID" value="KQL54255.1"/>
    <property type="molecule type" value="Genomic_DNA"/>
</dbReference>
<evidence type="ECO:0000256" key="2">
    <source>
        <dbReference type="ARBA" id="ARBA00022729"/>
    </source>
</evidence>
<keyword evidence="6" id="KW-1185">Reference proteome</keyword>
<dbReference type="FunFam" id="3.40.50.1980:FF:000035">
    <property type="entry name" value="Iron ABC transporter substrate-binding protein"/>
    <property type="match status" value="1"/>
</dbReference>
<dbReference type="NCBIfam" id="NF038402">
    <property type="entry name" value="TroA_like"/>
    <property type="match status" value="1"/>
</dbReference>
<feature type="domain" description="Fe/B12 periplasmic-binding" evidence="4">
    <location>
        <begin position="59"/>
        <end position="315"/>
    </location>
</feature>
<dbReference type="PROSITE" id="PS50983">
    <property type="entry name" value="FE_B12_PBP"/>
    <property type="match status" value="1"/>
</dbReference>
<evidence type="ECO:0000256" key="1">
    <source>
        <dbReference type="ARBA" id="ARBA00008814"/>
    </source>
</evidence>
<dbReference type="InterPro" id="IPR050902">
    <property type="entry name" value="ABC_Transporter_SBP"/>
</dbReference>
<dbReference type="Pfam" id="PF01497">
    <property type="entry name" value="Peripla_BP_2"/>
    <property type="match status" value="1"/>
</dbReference>
<feature type="signal peptide" evidence="3">
    <location>
        <begin position="1"/>
        <end position="18"/>
    </location>
</feature>
<sequence length="317" mass="34535">MKKLLNYLSILLLIFVLAGCGADQQNNNAGKHTTKSNGFPITITDGVGNKLTIKNKPKRIVSLIPSNTETAFALGLDKAIVGVSDNDNYPEQVKNKTKVGGKDINIEKVISLKPDVVLATASDAHNSQEGLKQLEDNGIKVVVVNDATSFTDVYKSIEMIGKVTGTREKAEDIIDGMKSKVANIKEEASKIAKDHPQKVWIEVSAPPNIYTTGTGTFMNEMVNLLGAKNIADDKAGWIPFSEEAAVKANPNVIVLTYGYYVKDAVNQVVKRKGWQEVSAVKNKRVYNVDSDEVSRPGPRLADGLQEMAKAIYPDNFK</sequence>
<name>A0A0Q3WXZ9_9BACI</name>
<proteinExistence type="inferred from homology"/>
<comment type="caution">
    <text evidence="5">The sequence shown here is derived from an EMBL/GenBank/DDBJ whole genome shotgun (WGS) entry which is preliminary data.</text>
</comment>
<dbReference type="OrthoDB" id="9816357at2"/>
<dbReference type="SUPFAM" id="SSF53807">
    <property type="entry name" value="Helical backbone' metal receptor"/>
    <property type="match status" value="1"/>
</dbReference>
<dbReference type="PANTHER" id="PTHR30535:SF34">
    <property type="entry name" value="MOLYBDATE-BINDING PROTEIN MOLA"/>
    <property type="match status" value="1"/>
</dbReference>
<organism evidence="5 6">
    <name type="scientific">Heyndrickxia shackletonii</name>
    <dbReference type="NCBI Taxonomy" id="157838"/>
    <lineage>
        <taxon>Bacteria</taxon>
        <taxon>Bacillati</taxon>
        <taxon>Bacillota</taxon>
        <taxon>Bacilli</taxon>
        <taxon>Bacillales</taxon>
        <taxon>Bacillaceae</taxon>
        <taxon>Heyndrickxia</taxon>
    </lineage>
</organism>
<dbReference type="Gene3D" id="3.40.50.1980">
    <property type="entry name" value="Nitrogenase molybdenum iron protein domain"/>
    <property type="match status" value="2"/>
</dbReference>
<dbReference type="Proteomes" id="UP000051888">
    <property type="component" value="Unassembled WGS sequence"/>
</dbReference>
<accession>A0A0Q3WXZ9</accession>
<dbReference type="STRING" id="157838.AN964_12640"/>
<feature type="chain" id="PRO_5038640443" evidence="3">
    <location>
        <begin position="19"/>
        <end position="317"/>
    </location>
</feature>